<dbReference type="PANTHER" id="PTHR46253">
    <property type="entry name" value="TGF-BETA-ACTIVATED KINASE 1 AND MAP3K7-BINDING PROTEIN TAB"/>
    <property type="match status" value="1"/>
</dbReference>
<dbReference type="GO" id="GO:0043130">
    <property type="term" value="F:ubiquitin binding"/>
    <property type="evidence" value="ECO:0007669"/>
    <property type="project" value="InterPro"/>
</dbReference>
<dbReference type="SUPFAM" id="SSF90209">
    <property type="entry name" value="Ran binding protein zinc finger-like"/>
    <property type="match status" value="1"/>
</dbReference>
<evidence type="ECO:0000256" key="5">
    <source>
        <dbReference type="PROSITE-ProRule" id="PRU00322"/>
    </source>
</evidence>
<evidence type="ECO:0000256" key="1">
    <source>
        <dbReference type="ARBA" id="ARBA00022723"/>
    </source>
</evidence>
<reference evidence="11" key="1">
    <citation type="submission" date="2025-08" db="UniProtKB">
        <authorList>
            <consortium name="RefSeq"/>
        </authorList>
    </citation>
    <scope>IDENTIFICATION</scope>
    <source>
        <tissue evidence="11">Sperm</tissue>
    </source>
</reference>
<evidence type="ECO:0000259" key="9">
    <source>
        <dbReference type="PROSITE" id="PS51140"/>
    </source>
</evidence>
<dbReference type="KEGG" id="pmrn:116953394"/>
<feature type="domain" description="RanBP2-type" evidence="8">
    <location>
        <begin position="715"/>
        <end position="745"/>
    </location>
</feature>
<evidence type="ECO:0000256" key="7">
    <source>
        <dbReference type="SAM" id="MobiDB-lite"/>
    </source>
</evidence>
<feature type="region of interest" description="Disordered" evidence="7">
    <location>
        <begin position="388"/>
        <end position="415"/>
    </location>
</feature>
<dbReference type="InterPro" id="IPR036443">
    <property type="entry name" value="Znf_RanBP2_sf"/>
</dbReference>
<feature type="compositionally biased region" description="Low complexity" evidence="7">
    <location>
        <begin position="235"/>
        <end position="259"/>
    </location>
</feature>
<evidence type="ECO:0000313" key="11">
    <source>
        <dbReference type="RefSeq" id="XP_032829452.1"/>
    </source>
</evidence>
<evidence type="ECO:0000256" key="4">
    <source>
        <dbReference type="ARBA" id="ARBA00023054"/>
    </source>
</evidence>
<gene>
    <name evidence="11" type="primary">TAB2</name>
</gene>
<evidence type="ECO:0000256" key="6">
    <source>
        <dbReference type="SAM" id="Coils"/>
    </source>
</evidence>
<feature type="region of interest" description="Disordered" evidence="7">
    <location>
        <begin position="166"/>
        <end position="219"/>
    </location>
</feature>
<feature type="compositionally biased region" description="Polar residues" evidence="7">
    <location>
        <begin position="260"/>
        <end position="270"/>
    </location>
</feature>
<accession>A0AAJ7U4B9</accession>
<feature type="domain" description="CUE" evidence="9">
    <location>
        <begin position="8"/>
        <end position="51"/>
    </location>
</feature>
<dbReference type="RefSeq" id="XP_032829452.1">
    <property type="nucleotide sequence ID" value="XM_032973561.1"/>
</dbReference>
<dbReference type="AlphaFoldDB" id="A0AAJ7U4B9"/>
<dbReference type="InterPro" id="IPR041911">
    <property type="entry name" value="TAB2/3_CUE"/>
</dbReference>
<organism evidence="10 11">
    <name type="scientific">Petromyzon marinus</name>
    <name type="common">Sea lamprey</name>
    <dbReference type="NCBI Taxonomy" id="7757"/>
    <lineage>
        <taxon>Eukaryota</taxon>
        <taxon>Metazoa</taxon>
        <taxon>Chordata</taxon>
        <taxon>Craniata</taxon>
        <taxon>Vertebrata</taxon>
        <taxon>Cyclostomata</taxon>
        <taxon>Hyperoartia</taxon>
        <taxon>Petromyzontiformes</taxon>
        <taxon>Petromyzontidae</taxon>
        <taxon>Petromyzon</taxon>
    </lineage>
</organism>
<name>A0AAJ7U4B9_PETMA</name>
<dbReference type="CTD" id="23118"/>
<keyword evidence="10" id="KW-1185">Reference proteome</keyword>
<keyword evidence="1" id="KW-0479">Metal-binding</keyword>
<keyword evidence="11" id="KW-0418">Kinase</keyword>
<dbReference type="GO" id="GO:0008270">
    <property type="term" value="F:zinc ion binding"/>
    <property type="evidence" value="ECO:0007669"/>
    <property type="project" value="UniProtKB-KW"/>
</dbReference>
<feature type="compositionally biased region" description="Polar residues" evidence="7">
    <location>
        <begin position="166"/>
        <end position="178"/>
    </location>
</feature>
<proteinExistence type="predicted"/>
<evidence type="ECO:0000256" key="3">
    <source>
        <dbReference type="ARBA" id="ARBA00022833"/>
    </source>
</evidence>
<keyword evidence="4 6" id="KW-0175">Coiled coil</keyword>
<feature type="compositionally biased region" description="Low complexity" evidence="7">
    <location>
        <begin position="187"/>
        <end position="216"/>
    </location>
</feature>
<feature type="region of interest" description="Disordered" evidence="7">
    <location>
        <begin position="499"/>
        <end position="527"/>
    </location>
</feature>
<sequence>MAQGTQQIDIHVYHDLRERFPQIPEGVVSECILQNQNNRDACAEALAQASNKYLDRDSEETGVLGGGGGGGGGGSIGGGGGGIAGSPLHTHTIHLNVGNGSSHIWLHNNPCNTGVPAPLSGTSVLGELPSQPMGRRDSAGGLHAYPIYAVTGLSQQQPQSIKVTLKPNMQTGRGTPTSLHIRGGLNQQPAQQQQQQQQQQQMMQQTQQQQPPLYMQSSKQPSLYSIPTVYSSIQQQSQQAQQQQQQQSQQPTVYSSSQQHQTSHVYMPVSSPTSVSAHVQFAQPQSQLGYLNCGPNGLSSSACAGPTSLPAQSPGVSAACPSPASAVPTATRKNQIEIKIEQPHLHWGSTGGVRNAAPSLVSHGHGMGPGPGGGRGMGQPTLLIATSPASPSTNSTAVTVGGRTSSGSSCTDTQAGSCVQPTLIRHQPPRSRPTSITTAPASPAPARVIVTQPNTKYTFEITVSPNKPPAISPGVASPTYEGMGILDRLGNSNGGGGVGGAAAGAAADPSAPAPASSTSAQPGASAAVTQPSLAEAAALGMGGAVGLAGAGPPQAGATSVVPDYQGRESYGSDDQAYTQALMLHQRMRMDRLQEALGVERGSLETLKAEVNEMENVLNQRRLRRASSSMHSPSLDDMSKLRQKNRQLQIDIDCMTKEFDLCQARGKNFNPDTTLSFYKNLGYQGQVGPVPPKASTQDQRETDRPAGSAARDEEEEEGSAWSCITCTFLNHPALNHCEECDMPRHY</sequence>
<feature type="coiled-coil region" evidence="6">
    <location>
        <begin position="589"/>
        <end position="657"/>
    </location>
</feature>
<feature type="region of interest" description="Disordered" evidence="7">
    <location>
        <begin position="235"/>
        <end position="270"/>
    </location>
</feature>
<dbReference type="CDD" id="cd14362">
    <property type="entry name" value="CUE_TAB2_TAB3"/>
    <property type="match status" value="1"/>
</dbReference>
<evidence type="ECO:0000256" key="2">
    <source>
        <dbReference type="ARBA" id="ARBA00022771"/>
    </source>
</evidence>
<feature type="compositionally biased region" description="Low complexity" evidence="7">
    <location>
        <begin position="388"/>
        <end position="413"/>
    </location>
</feature>
<feature type="compositionally biased region" description="Gly residues" evidence="7">
    <location>
        <begin position="63"/>
        <end position="83"/>
    </location>
</feature>
<evidence type="ECO:0000313" key="10">
    <source>
        <dbReference type="Proteomes" id="UP001318040"/>
    </source>
</evidence>
<dbReference type="Gene3D" id="1.10.8.10">
    <property type="entry name" value="DNA helicase RuvA subunit, C-terminal domain"/>
    <property type="match status" value="1"/>
</dbReference>
<feature type="region of interest" description="Disordered" evidence="7">
    <location>
        <begin position="57"/>
        <end position="83"/>
    </location>
</feature>
<feature type="region of interest" description="Disordered" evidence="7">
    <location>
        <begin position="685"/>
        <end position="715"/>
    </location>
</feature>
<keyword evidence="2 5" id="KW-0863">Zinc-finger</keyword>
<dbReference type="Proteomes" id="UP001318040">
    <property type="component" value="Chromosome 51"/>
</dbReference>
<dbReference type="SMART" id="SM00547">
    <property type="entry name" value="ZnF_RBZ"/>
    <property type="match status" value="1"/>
</dbReference>
<dbReference type="GO" id="GO:0043123">
    <property type="term" value="P:positive regulation of canonical NF-kappaB signal transduction"/>
    <property type="evidence" value="ECO:0007669"/>
    <property type="project" value="TreeGrafter"/>
</dbReference>
<dbReference type="PROSITE" id="PS01358">
    <property type="entry name" value="ZF_RANBP2_1"/>
    <property type="match status" value="1"/>
</dbReference>
<dbReference type="GO" id="GO:0016301">
    <property type="term" value="F:kinase activity"/>
    <property type="evidence" value="ECO:0007669"/>
    <property type="project" value="UniProtKB-KW"/>
</dbReference>
<feature type="compositionally biased region" description="Low complexity" evidence="7">
    <location>
        <begin position="503"/>
        <end position="527"/>
    </location>
</feature>
<keyword evidence="3" id="KW-0862">Zinc</keyword>
<keyword evidence="11" id="KW-0808">Transferase</keyword>
<protein>
    <submittedName>
        <fullName evidence="11">TGF-beta-activated kinase 1 and MAP3K7-binding protein 2</fullName>
    </submittedName>
</protein>
<dbReference type="SMART" id="SM00546">
    <property type="entry name" value="CUE"/>
    <property type="match status" value="1"/>
</dbReference>
<feature type="region of interest" description="Disordered" evidence="7">
    <location>
        <begin position="551"/>
        <end position="571"/>
    </location>
</feature>
<feature type="region of interest" description="Disordered" evidence="7">
    <location>
        <begin position="308"/>
        <end position="328"/>
    </location>
</feature>
<dbReference type="Gene3D" id="2.30.30.380">
    <property type="entry name" value="Zn-finger domain of Sec23/24"/>
    <property type="match status" value="1"/>
</dbReference>
<feature type="compositionally biased region" description="Low complexity" evidence="7">
    <location>
        <begin position="313"/>
        <end position="328"/>
    </location>
</feature>
<dbReference type="InterPro" id="IPR003892">
    <property type="entry name" value="CUE"/>
</dbReference>
<dbReference type="PROSITE" id="PS50199">
    <property type="entry name" value="ZF_RANBP2_2"/>
    <property type="match status" value="1"/>
</dbReference>
<dbReference type="PANTHER" id="PTHR46253:SF2">
    <property type="entry name" value="TGF-BETA-ACTIVATED KINASE 1 AND MAP3K7-BINDING PROTEIN 2"/>
    <property type="match status" value="1"/>
</dbReference>
<dbReference type="InterPro" id="IPR001876">
    <property type="entry name" value="Znf_RanBP2"/>
</dbReference>
<dbReference type="PROSITE" id="PS51140">
    <property type="entry name" value="CUE"/>
    <property type="match status" value="1"/>
</dbReference>
<evidence type="ECO:0000259" key="8">
    <source>
        <dbReference type="PROSITE" id="PS50199"/>
    </source>
</evidence>